<comment type="caution">
    <text evidence="1">The sequence shown here is derived from an EMBL/GenBank/DDBJ whole genome shotgun (WGS) entry which is preliminary data.</text>
</comment>
<accession>A0A0F9UL79</accession>
<organism evidence="1">
    <name type="scientific">marine sediment metagenome</name>
    <dbReference type="NCBI Taxonomy" id="412755"/>
    <lineage>
        <taxon>unclassified sequences</taxon>
        <taxon>metagenomes</taxon>
        <taxon>ecological metagenomes</taxon>
    </lineage>
</organism>
<dbReference type="AlphaFoldDB" id="A0A0F9UL79"/>
<dbReference type="EMBL" id="LAZR01000095">
    <property type="protein sequence ID" value="KKN92379.1"/>
    <property type="molecule type" value="Genomic_DNA"/>
</dbReference>
<sequence>MISRVAACALGLACVLAILFIVALRSYGANFDSDWLYEDLTCEELVSAYQFEREVLLQIKDSYKDCFAYYKGVGIPLHGDLHCALIKKEGSFIQGMANDFVAVFNAKRCVGVGK</sequence>
<reference evidence="1" key="1">
    <citation type="journal article" date="2015" name="Nature">
        <title>Complex archaea that bridge the gap between prokaryotes and eukaryotes.</title>
        <authorList>
            <person name="Spang A."/>
            <person name="Saw J.H."/>
            <person name="Jorgensen S.L."/>
            <person name="Zaremba-Niedzwiedzka K."/>
            <person name="Martijn J."/>
            <person name="Lind A.E."/>
            <person name="van Eijk R."/>
            <person name="Schleper C."/>
            <person name="Guy L."/>
            <person name="Ettema T.J."/>
        </authorList>
    </citation>
    <scope>NUCLEOTIDE SEQUENCE</scope>
</reference>
<name>A0A0F9UL79_9ZZZZ</name>
<proteinExistence type="predicted"/>
<gene>
    <name evidence="1" type="ORF">LCGC14_0208700</name>
</gene>
<protein>
    <submittedName>
        <fullName evidence="1">Uncharacterized protein</fullName>
    </submittedName>
</protein>
<evidence type="ECO:0000313" key="1">
    <source>
        <dbReference type="EMBL" id="KKN92379.1"/>
    </source>
</evidence>